<dbReference type="Proteomes" id="UP001300745">
    <property type="component" value="Unassembled WGS sequence"/>
</dbReference>
<organism evidence="2 3">
    <name type="scientific">Mycobacterium pinniadriaticum</name>
    <dbReference type="NCBI Taxonomy" id="2994102"/>
    <lineage>
        <taxon>Bacteria</taxon>
        <taxon>Bacillati</taxon>
        <taxon>Actinomycetota</taxon>
        <taxon>Actinomycetes</taxon>
        <taxon>Mycobacteriales</taxon>
        <taxon>Mycobacteriaceae</taxon>
        <taxon>Mycobacterium</taxon>
    </lineage>
</organism>
<evidence type="ECO:0000313" key="2">
    <source>
        <dbReference type="EMBL" id="MCX2939903.1"/>
    </source>
</evidence>
<dbReference type="NCBIfam" id="NF038019">
    <property type="entry name" value="PE_process_PecA"/>
    <property type="match status" value="1"/>
</dbReference>
<evidence type="ECO:0000259" key="1">
    <source>
        <dbReference type="Pfam" id="PF20729"/>
    </source>
</evidence>
<dbReference type="EMBL" id="JAPJDO010000029">
    <property type="protein sequence ID" value="MCX2939903.1"/>
    <property type="molecule type" value="Genomic_DNA"/>
</dbReference>
<sequence>MTGAADDPVGTALDQLAQAQSALFTGTWGEGNVGAGIVAIAPQLLIATAQLSLLAWQDSNQGAQTFFARSEGTPIVHGIARLSLGATVLLPTIAQASMGAAQQILPVVGLFGGQSAAVSAYAAVADAHRNGMVYATVPVSILDTQPIVYISVNGGDFVPVILDTGSIGLLISRDYVGQQNLGAYQDDSTTCVQQSGDHCSAEYGYAGTPEAVGYDVYTTTVDFGNGIVTDPTHVGIVTEEDSAAFITFLGDGVVGVLGVGPNSYGPLTSSVTSALPGMLSTGMLLNERGGYLTLGPNPLPARATLDGTPHTPIVLKFDDGDPESVSTGSFDSGGVYGAISQSLIPADGLPAGTMVWVYTADGKTLLYHYRINEYNALTVADRPDYFNAGVEAFLSGPIYVDFSGNGSTQFDYRWL</sequence>
<protein>
    <submittedName>
        <fullName evidence="2">PecA family PE domain-processing aspartic protease</fullName>
    </submittedName>
</protein>
<dbReference type="Gene3D" id="2.40.70.10">
    <property type="entry name" value="Acid Proteases"/>
    <property type="match status" value="1"/>
</dbReference>
<dbReference type="SUPFAM" id="SSF50630">
    <property type="entry name" value="Acid proteases"/>
    <property type="match status" value="1"/>
</dbReference>
<dbReference type="Pfam" id="PF20729">
    <property type="entry name" value="PE-PGRS_C"/>
    <property type="match status" value="1"/>
</dbReference>
<dbReference type="GO" id="GO:0008233">
    <property type="term" value="F:peptidase activity"/>
    <property type="evidence" value="ECO:0007669"/>
    <property type="project" value="UniProtKB-KW"/>
</dbReference>
<gene>
    <name evidence="2" type="ORF">ORI27_24705</name>
</gene>
<evidence type="ECO:0000313" key="3">
    <source>
        <dbReference type="Proteomes" id="UP001300745"/>
    </source>
</evidence>
<name>A0ABT3SK47_9MYCO</name>
<comment type="caution">
    <text evidence="2">The sequence shown here is derived from an EMBL/GenBank/DDBJ whole genome shotgun (WGS) entry which is preliminary data.</text>
</comment>
<proteinExistence type="predicted"/>
<feature type="domain" description="PE cleavage protein A C-terminal" evidence="1">
    <location>
        <begin position="135"/>
        <end position="406"/>
    </location>
</feature>
<dbReference type="RefSeq" id="WP_265999688.1">
    <property type="nucleotide sequence ID" value="NZ_JAPJDN010000029.1"/>
</dbReference>
<dbReference type="InterPro" id="IPR048054">
    <property type="entry name" value="PecA_C"/>
</dbReference>
<dbReference type="InterPro" id="IPR021109">
    <property type="entry name" value="Peptidase_aspartic_dom_sf"/>
</dbReference>
<keyword evidence="3" id="KW-1185">Reference proteome</keyword>
<dbReference type="GO" id="GO:0006508">
    <property type="term" value="P:proteolysis"/>
    <property type="evidence" value="ECO:0007669"/>
    <property type="project" value="UniProtKB-KW"/>
</dbReference>
<keyword evidence="2" id="KW-0645">Protease</keyword>
<keyword evidence="2" id="KW-0378">Hydrolase</keyword>
<reference evidence="2 3" key="1">
    <citation type="submission" date="2022-11" db="EMBL/GenBank/DDBJ databases">
        <title>Mycobacterium sp. nov.</title>
        <authorList>
            <person name="Papic B."/>
            <person name="Spicic S."/>
            <person name="Duvnjak S."/>
        </authorList>
    </citation>
    <scope>NUCLEOTIDE SEQUENCE [LARGE SCALE GENOMIC DNA]</scope>
    <source>
        <strain evidence="2 3">CVI_P4</strain>
    </source>
</reference>
<accession>A0ABT3SK47</accession>